<dbReference type="PROSITE" id="PS52035">
    <property type="entry name" value="PEPTIDASE_M14"/>
    <property type="match status" value="4"/>
</dbReference>
<dbReference type="PROSITE" id="PS00132">
    <property type="entry name" value="CARBOXYPEPT_ZN_1"/>
    <property type="match status" value="3"/>
</dbReference>
<dbReference type="EMBL" id="OB792836">
    <property type="protein sequence ID" value="CAD7424781.1"/>
    <property type="molecule type" value="Genomic_DNA"/>
</dbReference>
<evidence type="ECO:0000256" key="7">
    <source>
        <dbReference type="ARBA" id="ARBA00022723"/>
    </source>
</evidence>
<dbReference type="AlphaFoldDB" id="A0A7R9E010"/>
<feature type="domain" description="Peptidase M14" evidence="16">
    <location>
        <begin position="977"/>
        <end position="1226"/>
    </location>
</feature>
<feature type="active site" description="Proton donor/acceptor" evidence="15">
    <location>
        <position position="381"/>
    </location>
</feature>
<keyword evidence="11" id="KW-0482">Metalloprotease</keyword>
<feature type="active site" description="Proton donor/acceptor" evidence="15">
    <location>
        <position position="940"/>
    </location>
</feature>
<keyword evidence="9" id="KW-0378">Hydrolase</keyword>
<comment type="cofactor">
    <cofactor evidence="1">
        <name>Zn(2+)</name>
        <dbReference type="ChEBI" id="CHEBI:29105"/>
    </cofactor>
</comment>
<dbReference type="PANTHER" id="PTHR11705">
    <property type="entry name" value="PROTEASE FAMILY M14 CARBOXYPEPTIDASE A,B"/>
    <property type="match status" value="1"/>
</dbReference>
<evidence type="ECO:0000259" key="16">
    <source>
        <dbReference type="PROSITE" id="PS52035"/>
    </source>
</evidence>
<accession>A0A7R9E010</accession>
<evidence type="ECO:0000313" key="17">
    <source>
        <dbReference type="EMBL" id="CAD7424781.1"/>
    </source>
</evidence>
<evidence type="ECO:0000256" key="15">
    <source>
        <dbReference type="PROSITE-ProRule" id="PRU01379"/>
    </source>
</evidence>
<dbReference type="GO" id="GO:0005615">
    <property type="term" value="C:extracellular space"/>
    <property type="evidence" value="ECO:0007669"/>
    <property type="project" value="TreeGrafter"/>
</dbReference>
<evidence type="ECO:0000256" key="13">
    <source>
        <dbReference type="ARBA" id="ARBA00057299"/>
    </source>
</evidence>
<dbReference type="Gene3D" id="3.40.630.10">
    <property type="entry name" value="Zn peptidases"/>
    <property type="match status" value="4"/>
</dbReference>
<dbReference type="InterPro" id="IPR000834">
    <property type="entry name" value="Peptidase_M14"/>
</dbReference>
<dbReference type="SUPFAM" id="SSF53187">
    <property type="entry name" value="Zn-dependent exopeptidases"/>
    <property type="match status" value="4"/>
</dbReference>
<keyword evidence="4" id="KW-0964">Secreted</keyword>
<evidence type="ECO:0000256" key="14">
    <source>
        <dbReference type="ARBA" id="ARBA00069039"/>
    </source>
</evidence>
<dbReference type="Gene3D" id="3.30.70.340">
    <property type="entry name" value="Metallocarboxypeptidase-like"/>
    <property type="match status" value="1"/>
</dbReference>
<dbReference type="PANTHER" id="PTHR11705:SF153">
    <property type="entry name" value="ZINC CARBOXYPEPTIDASE A 1-LIKE PROTEIN"/>
    <property type="match status" value="1"/>
</dbReference>
<dbReference type="GO" id="GO:0004181">
    <property type="term" value="F:metallocarboxypeptidase activity"/>
    <property type="evidence" value="ECO:0007669"/>
    <property type="project" value="InterPro"/>
</dbReference>
<dbReference type="GO" id="GO:0008270">
    <property type="term" value="F:zinc ion binding"/>
    <property type="evidence" value="ECO:0007669"/>
    <property type="project" value="InterPro"/>
</dbReference>
<protein>
    <recommendedName>
        <fullName evidence="14">Zinc carboxypeptidase A 1</fullName>
    </recommendedName>
</protein>
<dbReference type="InterPro" id="IPR036990">
    <property type="entry name" value="M14A-like_propep"/>
</dbReference>
<evidence type="ECO:0000256" key="9">
    <source>
        <dbReference type="ARBA" id="ARBA00022801"/>
    </source>
</evidence>
<comment type="subcellular location">
    <subcellularLocation>
        <location evidence="2">Secreted</location>
    </subcellularLocation>
</comment>
<dbReference type="FunFam" id="3.40.630.10:FF:000040">
    <property type="entry name" value="zinc carboxypeptidase"/>
    <property type="match status" value="4"/>
</dbReference>
<dbReference type="FunFam" id="3.30.70.340:FF:000002">
    <property type="entry name" value="Carboxypeptidase A"/>
    <property type="match status" value="1"/>
</dbReference>
<dbReference type="InterPro" id="IPR057246">
    <property type="entry name" value="CARBOXYPEPT_ZN_1"/>
</dbReference>
<dbReference type="PRINTS" id="PR00765">
    <property type="entry name" value="CRBOXYPTASEA"/>
</dbReference>
<dbReference type="SUPFAM" id="SSF54897">
    <property type="entry name" value="Protease propeptides/inhibitors"/>
    <property type="match status" value="1"/>
</dbReference>
<dbReference type="SMART" id="SM00631">
    <property type="entry name" value="Zn_pept"/>
    <property type="match status" value="4"/>
</dbReference>
<evidence type="ECO:0000256" key="3">
    <source>
        <dbReference type="ARBA" id="ARBA00005988"/>
    </source>
</evidence>
<name>A0A7R9E010_9NEOP</name>
<evidence type="ECO:0000256" key="4">
    <source>
        <dbReference type="ARBA" id="ARBA00022525"/>
    </source>
</evidence>
<keyword evidence="10" id="KW-0862">Zinc</keyword>
<reference evidence="17" key="1">
    <citation type="submission" date="2020-11" db="EMBL/GenBank/DDBJ databases">
        <authorList>
            <person name="Tran Van P."/>
        </authorList>
    </citation>
    <scope>NUCLEOTIDE SEQUENCE</scope>
</reference>
<comment type="function">
    <text evidence="13">Involved in the digestion of the blood meal.</text>
</comment>
<keyword evidence="7" id="KW-0479">Metal-binding</keyword>
<keyword evidence="5" id="KW-0121">Carboxypeptidase</keyword>
<comment type="similarity">
    <text evidence="3 15">Belongs to the peptidase M14 family.</text>
</comment>
<evidence type="ECO:0000256" key="5">
    <source>
        <dbReference type="ARBA" id="ARBA00022645"/>
    </source>
</evidence>
<sequence>MVAKGDEGKGPEFKMALRRGPNTTSYYLFRVVPTTQDQVDALRDIEDQPDGLNFWAGPTQPNGTVDVMVPPHKIADFEDMMNIINANYVVFIEDVQKLVDSERPSVEARSASFGWNDYYRIDQIYSWLEEVARTHPAASLIHAGRTFEGRQILGLKISYRNNNPGVFLEGGIHAREWIAPATLTFIINQLLTSTNTAIRNVAENFDWYIIPSANPDGYEFSHTNDRMWRKTRSPSNILCRGADPNRNWGFQWNTGGSSSLACSDTFHGSSAFSEIETRTLSEYISTIASKLKVYVSIHSYMQMLLLPYGFTRTRVSNYDSLLDIGRKSIASLATRYGTQYSVGNVYGVGTISLVIVADVASGSSVDWVMGVHGISNAFIYELRDTGRNGFVLPASEIIPTGQETLDALITLIYAWLDEMISANPGGRVQGITVGSTYEGREIRGLKITNNVNNPSIFIEAGIHAREWISPAVTTYIIDAILYSTNSTVRSAVDAYNWYIVPSSNPDGYEFTHTGNRMWRKTRSRGSLLCHGADPNRNWGYKWRTGGSSSNQCTDTYAGASAFSEVETRTIANYVTSIASELKIYLSIHSFSQLLLLPYGVRTSVPSNYNTLLNIGQKTADALAVRYGTRYTVGNIVDLLYVASGSSVDWAMGVHGIPIAFVYELRDLGQHGFILPADQIIPSGEETLDSLIYSWLNSLSLMNTGIVTPIVAGTTYEGRQIRGVKISYKSNNPGVFIEAGMHAREWIGPATATYILNELLTSKDRNIRYIAQNFDWYIVPSANPDGYEYTHTTNRLWRKTRSGGSVCHGVDPNRNFGFHWMEGGASSNSCLETHAGQSAFSEVETRSMAWYIWSISRKIQVYIAFHSYSQLLLIPYGIDSERVSNYQQLLKIGHKMAASLARRYGTRYTVGNIVDILYVVSGSSMDWVKGSVGVPFTYTYELRDQGRYGFLLPANHIIPTGQETLDSIVTLLHETRLSPGEPTLCKMSNMFHAGIHACEWIGPATVLYILNELLTSNNTEIRDIADNFDWYIVPSANPDGYEYSHTTDRLWRKTRSEYNSTCYGVDPNRNWDFHWGEVGTSPDPCNRMYAGPGPLSEVEIRGLSQYITSVAERLDVYISFHSYGQLLMFPYGFTEDPVDNYDTLSNIAEKAANSLTSVHGTVYKSGPIINPASGSSLDWVKGVLNVTFTFAFELRDNGTYGDLLPANLIIPSGEETLASVITILQQARGL</sequence>
<organism evidence="17">
    <name type="scientific">Timema monikensis</name>
    <dbReference type="NCBI Taxonomy" id="170555"/>
    <lineage>
        <taxon>Eukaryota</taxon>
        <taxon>Metazoa</taxon>
        <taxon>Ecdysozoa</taxon>
        <taxon>Arthropoda</taxon>
        <taxon>Hexapoda</taxon>
        <taxon>Insecta</taxon>
        <taxon>Pterygota</taxon>
        <taxon>Neoptera</taxon>
        <taxon>Polyneoptera</taxon>
        <taxon>Phasmatodea</taxon>
        <taxon>Timematodea</taxon>
        <taxon>Timematoidea</taxon>
        <taxon>Timematidae</taxon>
        <taxon>Timema</taxon>
    </lineage>
</organism>
<evidence type="ECO:0000256" key="8">
    <source>
        <dbReference type="ARBA" id="ARBA00022729"/>
    </source>
</evidence>
<evidence type="ECO:0000256" key="6">
    <source>
        <dbReference type="ARBA" id="ARBA00022670"/>
    </source>
</evidence>
<gene>
    <name evidence="17" type="ORF">TMSB3V08_LOCUS1707</name>
</gene>
<feature type="active site" description="Proton donor/acceptor" evidence="15">
    <location>
        <position position="1192"/>
    </location>
</feature>
<proteinExistence type="inferred from homology"/>
<dbReference type="InterPro" id="IPR057247">
    <property type="entry name" value="CARBOXYPEPT_ZN_2"/>
</dbReference>
<keyword evidence="8" id="KW-0732">Signal</keyword>
<evidence type="ECO:0000256" key="2">
    <source>
        <dbReference type="ARBA" id="ARBA00004613"/>
    </source>
</evidence>
<dbReference type="Pfam" id="PF02244">
    <property type="entry name" value="Propep_M14"/>
    <property type="match status" value="1"/>
</dbReference>
<dbReference type="InterPro" id="IPR003146">
    <property type="entry name" value="M14A_act_pep"/>
</dbReference>
<keyword evidence="6" id="KW-0645">Protease</keyword>
<feature type="domain" description="Peptidase M14" evidence="16">
    <location>
        <begin position="117"/>
        <end position="415"/>
    </location>
</feature>
<evidence type="ECO:0000256" key="10">
    <source>
        <dbReference type="ARBA" id="ARBA00022833"/>
    </source>
</evidence>
<feature type="domain" description="Peptidase M14" evidence="16">
    <location>
        <begin position="683"/>
        <end position="974"/>
    </location>
</feature>
<dbReference type="CDD" id="cd03860">
    <property type="entry name" value="M14_CP_A-B_like"/>
    <property type="match status" value="4"/>
</dbReference>
<evidence type="ECO:0000256" key="11">
    <source>
        <dbReference type="ARBA" id="ARBA00023049"/>
    </source>
</evidence>
<dbReference type="GO" id="GO:0006508">
    <property type="term" value="P:proteolysis"/>
    <property type="evidence" value="ECO:0007669"/>
    <property type="project" value="UniProtKB-KW"/>
</dbReference>
<evidence type="ECO:0000256" key="1">
    <source>
        <dbReference type="ARBA" id="ARBA00001947"/>
    </source>
</evidence>
<keyword evidence="12" id="KW-1015">Disulfide bond</keyword>
<dbReference type="PROSITE" id="PS00133">
    <property type="entry name" value="CARBOXYPEPT_ZN_2"/>
    <property type="match status" value="3"/>
</dbReference>
<feature type="active site" description="Proton donor/acceptor" evidence="15">
    <location>
        <position position="663"/>
    </location>
</feature>
<dbReference type="Pfam" id="PF00246">
    <property type="entry name" value="Peptidase_M14"/>
    <property type="match status" value="4"/>
</dbReference>
<evidence type="ECO:0000256" key="12">
    <source>
        <dbReference type="ARBA" id="ARBA00023157"/>
    </source>
</evidence>
<feature type="domain" description="Peptidase M14" evidence="16">
    <location>
        <begin position="407"/>
        <end position="687"/>
    </location>
</feature>